<reference evidence="6" key="5">
    <citation type="journal article" date="2021" name="G3 (Bethesda)">
        <title>Aegilops tauschii genome assembly Aet v5.0 features greater sequence contiguity and improved annotation.</title>
        <authorList>
            <person name="Wang L."/>
            <person name="Zhu T."/>
            <person name="Rodriguez J.C."/>
            <person name="Deal K.R."/>
            <person name="Dubcovsky J."/>
            <person name="McGuire P.E."/>
            <person name="Lux T."/>
            <person name="Spannagl M."/>
            <person name="Mayer K.F.X."/>
            <person name="Baldrich P."/>
            <person name="Meyers B.C."/>
            <person name="Huo N."/>
            <person name="Gu Y.Q."/>
            <person name="Zhou H."/>
            <person name="Devos K.M."/>
            <person name="Bennetzen J.L."/>
            <person name="Unver T."/>
            <person name="Budak H."/>
            <person name="Gulick P.J."/>
            <person name="Galiba G."/>
            <person name="Kalapos B."/>
            <person name="Nelson D.R."/>
            <person name="Li P."/>
            <person name="You F.M."/>
            <person name="Luo M.C."/>
            <person name="Dvorak J."/>
        </authorList>
    </citation>
    <scope>NUCLEOTIDE SEQUENCE [LARGE SCALE GENOMIC DNA]</scope>
    <source>
        <strain evidence="6">cv. AL8/78</strain>
    </source>
</reference>
<evidence type="ECO:0000256" key="2">
    <source>
        <dbReference type="SAM" id="Coils"/>
    </source>
</evidence>
<keyword evidence="1" id="KW-0479">Metal-binding</keyword>
<evidence type="ECO:0000313" key="7">
    <source>
        <dbReference type="Proteomes" id="UP000015105"/>
    </source>
</evidence>
<reference evidence="6" key="4">
    <citation type="submission" date="2019-03" db="UniProtKB">
        <authorList>
            <consortium name="EnsemblPlants"/>
        </authorList>
    </citation>
    <scope>IDENTIFICATION</scope>
</reference>
<dbReference type="Proteomes" id="UP000015105">
    <property type="component" value="Chromosome 5D"/>
</dbReference>
<evidence type="ECO:0000259" key="5">
    <source>
        <dbReference type="PROSITE" id="PS50089"/>
    </source>
</evidence>
<feature type="coiled-coil region" evidence="2">
    <location>
        <begin position="70"/>
        <end position="97"/>
    </location>
</feature>
<sequence>IGQGALSMDPDLALHLEIAAVVVMAVIIVAVAVMASGGACDDAAGATGSAAVHDADVEAALGDDTLMTYELATARKKEKAKDKAKEKEEEEEEERCALCLSDYGEGDAGELVRVVPACGHFYHASCGVDKWLRKHRTCPLCRGGLRPQPPLPGLPRPECPPMPPSH</sequence>
<evidence type="ECO:0000256" key="1">
    <source>
        <dbReference type="PROSITE-ProRule" id="PRU00175"/>
    </source>
</evidence>
<evidence type="ECO:0000256" key="4">
    <source>
        <dbReference type="SAM" id="Phobius"/>
    </source>
</evidence>
<dbReference type="Gene3D" id="3.30.40.10">
    <property type="entry name" value="Zinc/RING finger domain, C3HC4 (zinc finger)"/>
    <property type="match status" value="1"/>
</dbReference>
<dbReference type="EnsemblPlants" id="AET5Gv20873200.1">
    <property type="protein sequence ID" value="AET5Gv20873200.1"/>
    <property type="gene ID" value="AET5Gv20873200"/>
</dbReference>
<dbReference type="SUPFAM" id="SSF57850">
    <property type="entry name" value="RING/U-box"/>
    <property type="match status" value="1"/>
</dbReference>
<keyword evidence="1" id="KW-0863">Zinc-finger</keyword>
<dbReference type="PANTHER" id="PTHR46719:SF7">
    <property type="entry name" value="RING-H2 FINGER PROTEIN ATL71-RELATED"/>
    <property type="match status" value="1"/>
</dbReference>
<evidence type="ECO:0000256" key="3">
    <source>
        <dbReference type="SAM" id="MobiDB-lite"/>
    </source>
</evidence>
<dbReference type="Gramene" id="AET5Gv20873200.1">
    <property type="protein sequence ID" value="AET5Gv20873200.1"/>
    <property type="gene ID" value="AET5Gv20873200"/>
</dbReference>
<reference evidence="7" key="1">
    <citation type="journal article" date="2014" name="Science">
        <title>Ancient hybridizations among the ancestral genomes of bread wheat.</title>
        <authorList>
            <consortium name="International Wheat Genome Sequencing Consortium,"/>
            <person name="Marcussen T."/>
            <person name="Sandve S.R."/>
            <person name="Heier L."/>
            <person name="Spannagl M."/>
            <person name="Pfeifer M."/>
            <person name="Jakobsen K.S."/>
            <person name="Wulff B.B."/>
            <person name="Steuernagel B."/>
            <person name="Mayer K.F."/>
            <person name="Olsen O.A."/>
        </authorList>
    </citation>
    <scope>NUCLEOTIDE SEQUENCE [LARGE SCALE GENOMIC DNA]</scope>
    <source>
        <strain evidence="7">cv. AL8/78</strain>
    </source>
</reference>
<dbReference type="PROSITE" id="PS50089">
    <property type="entry name" value="ZF_RING_2"/>
    <property type="match status" value="1"/>
</dbReference>
<keyword evidence="4" id="KW-0472">Membrane</keyword>
<evidence type="ECO:0000313" key="6">
    <source>
        <dbReference type="EnsemblPlants" id="AET5Gv20873200.1"/>
    </source>
</evidence>
<dbReference type="STRING" id="200361.A0A453LQ48"/>
<reference evidence="7" key="2">
    <citation type="journal article" date="2017" name="Nat. Plants">
        <title>The Aegilops tauschii genome reveals multiple impacts of transposons.</title>
        <authorList>
            <person name="Zhao G."/>
            <person name="Zou C."/>
            <person name="Li K."/>
            <person name="Wang K."/>
            <person name="Li T."/>
            <person name="Gao L."/>
            <person name="Zhang X."/>
            <person name="Wang H."/>
            <person name="Yang Z."/>
            <person name="Liu X."/>
            <person name="Jiang W."/>
            <person name="Mao L."/>
            <person name="Kong X."/>
            <person name="Jiao Y."/>
            <person name="Jia J."/>
        </authorList>
    </citation>
    <scope>NUCLEOTIDE SEQUENCE [LARGE SCALE GENOMIC DNA]</scope>
    <source>
        <strain evidence="7">cv. AL8/78</strain>
    </source>
</reference>
<dbReference type="PANTHER" id="PTHR46719">
    <property type="entry name" value="TRANSCRIPTION FACTOR C2H2 FAMILY-RELATED"/>
    <property type="match status" value="1"/>
</dbReference>
<accession>A0A453LQ48</accession>
<dbReference type="SMART" id="SM00184">
    <property type="entry name" value="RING"/>
    <property type="match status" value="1"/>
</dbReference>
<organism evidence="6 7">
    <name type="scientific">Aegilops tauschii subsp. strangulata</name>
    <name type="common">Goatgrass</name>
    <dbReference type="NCBI Taxonomy" id="200361"/>
    <lineage>
        <taxon>Eukaryota</taxon>
        <taxon>Viridiplantae</taxon>
        <taxon>Streptophyta</taxon>
        <taxon>Embryophyta</taxon>
        <taxon>Tracheophyta</taxon>
        <taxon>Spermatophyta</taxon>
        <taxon>Magnoliopsida</taxon>
        <taxon>Liliopsida</taxon>
        <taxon>Poales</taxon>
        <taxon>Poaceae</taxon>
        <taxon>BOP clade</taxon>
        <taxon>Pooideae</taxon>
        <taxon>Triticodae</taxon>
        <taxon>Triticeae</taxon>
        <taxon>Triticinae</taxon>
        <taxon>Aegilops</taxon>
    </lineage>
</organism>
<protein>
    <recommendedName>
        <fullName evidence="5">RING-type domain-containing protein</fullName>
    </recommendedName>
</protein>
<dbReference type="InterPro" id="IPR013083">
    <property type="entry name" value="Znf_RING/FYVE/PHD"/>
</dbReference>
<dbReference type="InterPro" id="IPR001841">
    <property type="entry name" value="Znf_RING"/>
</dbReference>
<feature type="transmembrane region" description="Helical" evidence="4">
    <location>
        <begin position="12"/>
        <end position="35"/>
    </location>
</feature>
<dbReference type="Pfam" id="PF13639">
    <property type="entry name" value="zf-RING_2"/>
    <property type="match status" value="1"/>
</dbReference>
<reference evidence="6" key="3">
    <citation type="journal article" date="2017" name="Nature">
        <title>Genome sequence of the progenitor of the wheat D genome Aegilops tauschii.</title>
        <authorList>
            <person name="Luo M.C."/>
            <person name="Gu Y.Q."/>
            <person name="Puiu D."/>
            <person name="Wang H."/>
            <person name="Twardziok S.O."/>
            <person name="Deal K.R."/>
            <person name="Huo N."/>
            <person name="Zhu T."/>
            <person name="Wang L."/>
            <person name="Wang Y."/>
            <person name="McGuire P.E."/>
            <person name="Liu S."/>
            <person name="Long H."/>
            <person name="Ramasamy R.K."/>
            <person name="Rodriguez J.C."/>
            <person name="Van S.L."/>
            <person name="Yuan L."/>
            <person name="Wang Z."/>
            <person name="Xia Z."/>
            <person name="Xiao L."/>
            <person name="Anderson O.D."/>
            <person name="Ouyang S."/>
            <person name="Liang Y."/>
            <person name="Zimin A.V."/>
            <person name="Pertea G."/>
            <person name="Qi P."/>
            <person name="Bennetzen J.L."/>
            <person name="Dai X."/>
            <person name="Dawson M.W."/>
            <person name="Muller H.G."/>
            <person name="Kugler K."/>
            <person name="Rivarola-Duarte L."/>
            <person name="Spannagl M."/>
            <person name="Mayer K.F.X."/>
            <person name="Lu F.H."/>
            <person name="Bevan M.W."/>
            <person name="Leroy P."/>
            <person name="Li P."/>
            <person name="You F.M."/>
            <person name="Sun Q."/>
            <person name="Liu Z."/>
            <person name="Lyons E."/>
            <person name="Wicker T."/>
            <person name="Salzberg S.L."/>
            <person name="Devos K.M."/>
            <person name="Dvorak J."/>
        </authorList>
    </citation>
    <scope>NUCLEOTIDE SEQUENCE [LARGE SCALE GENOMIC DNA]</scope>
    <source>
        <strain evidence="6">cv. AL8/78</strain>
    </source>
</reference>
<proteinExistence type="predicted"/>
<keyword evidence="1" id="KW-0862">Zinc</keyword>
<keyword evidence="7" id="KW-1185">Reference proteome</keyword>
<feature type="region of interest" description="Disordered" evidence="3">
    <location>
        <begin position="147"/>
        <end position="166"/>
    </location>
</feature>
<dbReference type="InterPro" id="IPR045899">
    <property type="entry name" value="ATL71-like"/>
</dbReference>
<keyword evidence="4" id="KW-1133">Transmembrane helix</keyword>
<name>A0A453LQ48_AEGTS</name>
<dbReference type="GO" id="GO:0008270">
    <property type="term" value="F:zinc ion binding"/>
    <property type="evidence" value="ECO:0007669"/>
    <property type="project" value="UniProtKB-KW"/>
</dbReference>
<keyword evidence="2" id="KW-0175">Coiled coil</keyword>
<keyword evidence="4" id="KW-0812">Transmembrane</keyword>
<dbReference type="AlphaFoldDB" id="A0A453LQ48"/>
<feature type="domain" description="RING-type" evidence="5">
    <location>
        <begin position="96"/>
        <end position="142"/>
    </location>
</feature>